<feature type="chain" id="PRO_5017980003" evidence="2">
    <location>
        <begin position="21"/>
        <end position="275"/>
    </location>
</feature>
<feature type="compositionally biased region" description="Basic and acidic residues" evidence="1">
    <location>
        <begin position="63"/>
        <end position="77"/>
    </location>
</feature>
<reference evidence="3 4" key="1">
    <citation type="submission" date="2018-11" db="EMBL/GenBank/DDBJ databases">
        <title>The genome draft of YIM 96095.</title>
        <authorList>
            <person name="Tang S.-K."/>
            <person name="Chunyu W.-X."/>
            <person name="Feng Y.-Z."/>
        </authorList>
    </citation>
    <scope>NUCLEOTIDE SEQUENCE [LARGE SCALE GENOMIC DNA]</scope>
    <source>
        <strain evidence="3 4">YIM 96095</strain>
    </source>
</reference>
<proteinExistence type="predicted"/>
<feature type="compositionally biased region" description="Basic and acidic residues" evidence="1">
    <location>
        <begin position="169"/>
        <end position="182"/>
    </location>
</feature>
<dbReference type="Proteomes" id="UP000269198">
    <property type="component" value="Unassembled WGS sequence"/>
</dbReference>
<dbReference type="EMBL" id="RJMB01000005">
    <property type="protein sequence ID" value="RNL85814.1"/>
    <property type="molecule type" value="Genomic_DNA"/>
</dbReference>
<feature type="compositionally biased region" description="Basic and acidic residues" evidence="1">
    <location>
        <begin position="123"/>
        <end position="158"/>
    </location>
</feature>
<feature type="compositionally biased region" description="Polar residues" evidence="1">
    <location>
        <begin position="215"/>
        <end position="228"/>
    </location>
</feature>
<sequence length="275" mass="27043">MLVVGFVGVAWFLGSTAASADETGGVGTPAADRSVAESAGEAGGTAGDARERTRAAVGSEAGRPAERPAAEPAHSADEAVGDVTENASPNPPAEPARSAPAPEVPAVAEHNGGVDAGEEALDTVEREARATERATERIADSGERDGDSRSAEDSRAERTGSAGDPAPSSHERPGQDPRDARHSAASSHAPVAAAPVGDTGSANPTEDGPDRGGSPATSPVSSAPQAQGGSAVPVPAGFLPAASVVPPETGTTATARHASATVPRGPEDEPTVSPD</sequence>
<name>A0A3N0EDB6_9ACTN</name>
<evidence type="ECO:0000256" key="2">
    <source>
        <dbReference type="SAM" id="SignalP"/>
    </source>
</evidence>
<feature type="compositionally biased region" description="Low complexity" evidence="1">
    <location>
        <begin position="183"/>
        <end position="196"/>
    </location>
</feature>
<dbReference type="AlphaFoldDB" id="A0A3N0EDB6"/>
<feature type="region of interest" description="Disordered" evidence="1">
    <location>
        <begin position="19"/>
        <end position="275"/>
    </location>
</feature>
<accession>A0A3N0EDB6</accession>
<protein>
    <submittedName>
        <fullName evidence="3">Uncharacterized protein</fullName>
    </submittedName>
</protein>
<evidence type="ECO:0000313" key="3">
    <source>
        <dbReference type="EMBL" id="RNL85814.1"/>
    </source>
</evidence>
<gene>
    <name evidence="3" type="ORF">EFW17_07600</name>
</gene>
<comment type="caution">
    <text evidence="3">The sequence shown here is derived from an EMBL/GenBank/DDBJ whole genome shotgun (WGS) entry which is preliminary data.</text>
</comment>
<keyword evidence="2" id="KW-0732">Signal</keyword>
<evidence type="ECO:0000256" key="1">
    <source>
        <dbReference type="SAM" id="MobiDB-lite"/>
    </source>
</evidence>
<feature type="compositionally biased region" description="Low complexity" evidence="1">
    <location>
        <begin position="95"/>
        <end position="109"/>
    </location>
</feature>
<keyword evidence="4" id="KW-1185">Reference proteome</keyword>
<feature type="signal peptide" evidence="2">
    <location>
        <begin position="1"/>
        <end position="20"/>
    </location>
</feature>
<evidence type="ECO:0000313" key="4">
    <source>
        <dbReference type="Proteomes" id="UP000269198"/>
    </source>
</evidence>
<organism evidence="3 4">
    <name type="scientific">Halostreptopolyspora alba</name>
    <dbReference type="NCBI Taxonomy" id="2487137"/>
    <lineage>
        <taxon>Bacteria</taxon>
        <taxon>Bacillati</taxon>
        <taxon>Actinomycetota</taxon>
        <taxon>Actinomycetes</taxon>
        <taxon>Streptosporangiales</taxon>
        <taxon>Nocardiopsidaceae</taxon>
        <taxon>Halostreptopolyspora</taxon>
    </lineage>
</organism>